<dbReference type="PANTHER" id="PTHR43689:SF8">
    <property type="entry name" value="ALPHA_BETA-HYDROLASES SUPERFAMILY PROTEIN"/>
    <property type="match status" value="1"/>
</dbReference>
<comment type="caution">
    <text evidence="2">The sequence shown here is derived from an EMBL/GenBank/DDBJ whole genome shotgun (WGS) entry which is preliminary data.</text>
</comment>
<dbReference type="PANTHER" id="PTHR43689">
    <property type="entry name" value="HYDROLASE"/>
    <property type="match status" value="1"/>
</dbReference>
<dbReference type="Pfam" id="PF12697">
    <property type="entry name" value="Abhydrolase_6"/>
    <property type="match status" value="1"/>
</dbReference>
<keyword evidence="2" id="KW-0378">Hydrolase</keyword>
<dbReference type="GO" id="GO:0016787">
    <property type="term" value="F:hydrolase activity"/>
    <property type="evidence" value="ECO:0007669"/>
    <property type="project" value="UniProtKB-KW"/>
</dbReference>
<reference evidence="2 3" key="1">
    <citation type="journal article" date="2016" name="Nat. Commun.">
        <title>Thousands of microbial genomes shed light on interconnected biogeochemical processes in an aquifer system.</title>
        <authorList>
            <person name="Anantharaman K."/>
            <person name="Brown C.T."/>
            <person name="Hug L.A."/>
            <person name="Sharon I."/>
            <person name="Castelle C.J."/>
            <person name="Probst A.J."/>
            <person name="Thomas B.C."/>
            <person name="Singh A."/>
            <person name="Wilkins M.J."/>
            <person name="Karaoz U."/>
            <person name="Brodie E.L."/>
            <person name="Williams K.H."/>
            <person name="Hubbard S.S."/>
            <person name="Banfield J.F."/>
        </authorList>
    </citation>
    <scope>NUCLEOTIDE SEQUENCE [LARGE SCALE GENOMIC DNA]</scope>
</reference>
<dbReference type="Proteomes" id="UP000179076">
    <property type="component" value="Unassembled WGS sequence"/>
</dbReference>
<dbReference type="SUPFAM" id="SSF53474">
    <property type="entry name" value="alpha/beta-Hydrolases"/>
    <property type="match status" value="1"/>
</dbReference>
<proteinExistence type="predicted"/>
<evidence type="ECO:0000313" key="2">
    <source>
        <dbReference type="EMBL" id="OGI61751.1"/>
    </source>
</evidence>
<accession>A0A1F6UWI5</accession>
<dbReference type="EMBL" id="MFSP01000189">
    <property type="protein sequence ID" value="OGI61751.1"/>
    <property type="molecule type" value="Genomic_DNA"/>
</dbReference>
<organism evidence="2 3">
    <name type="scientific">Candidatus Muproteobacteria bacterium RBG_16_60_9</name>
    <dbReference type="NCBI Taxonomy" id="1817755"/>
    <lineage>
        <taxon>Bacteria</taxon>
        <taxon>Pseudomonadati</taxon>
        <taxon>Pseudomonadota</taxon>
        <taxon>Candidatus Muproteobacteria</taxon>
    </lineage>
</organism>
<evidence type="ECO:0000313" key="3">
    <source>
        <dbReference type="Proteomes" id="UP000179076"/>
    </source>
</evidence>
<dbReference type="Gene3D" id="3.40.50.1820">
    <property type="entry name" value="alpha/beta hydrolase"/>
    <property type="match status" value="1"/>
</dbReference>
<gene>
    <name evidence="2" type="ORF">A2W18_08315</name>
</gene>
<dbReference type="InterPro" id="IPR000073">
    <property type="entry name" value="AB_hydrolase_1"/>
</dbReference>
<dbReference type="AlphaFoldDB" id="A0A1F6UWI5"/>
<feature type="domain" description="AB hydrolase-1" evidence="1">
    <location>
        <begin position="26"/>
        <end position="244"/>
    </location>
</feature>
<name>A0A1F6UWI5_9PROT</name>
<sequence>MEFIAVQGHRLEYRFVRVAPVDAPVIVFLHEGLGSVAMWRDFPDRIAHAAGCNALIYSRYGYGGSDPLTTARDVRFMHDEALYALPEMLDKLGVVRPILFGHSDGASIALIHAGVGARPVMTEILMAPHVLVEDITIENIEAAKHAFETSDLPQKLAKYHANVDLTFRGWNDIWLHPAFRTWNIEEFVPKVACPILVIQGEDDEYGTMDQVARIERSAADVEVLKLADCGHSPHRDKPDAVIAATVRFIDRVCKRSNDLSGA</sequence>
<dbReference type="InterPro" id="IPR029058">
    <property type="entry name" value="AB_hydrolase_fold"/>
</dbReference>
<evidence type="ECO:0000259" key="1">
    <source>
        <dbReference type="Pfam" id="PF12697"/>
    </source>
</evidence>
<protein>
    <submittedName>
        <fullName evidence="2">Alpha/beta hydrolase</fullName>
    </submittedName>
</protein>